<proteinExistence type="predicted"/>
<keyword evidence="2" id="KW-1185">Reference proteome</keyword>
<evidence type="ECO:0000313" key="1">
    <source>
        <dbReference type="EMBL" id="CAG7786427.1"/>
    </source>
</evidence>
<gene>
    <name evidence="1" type="ORF">AFUS01_LOCUS24996</name>
</gene>
<organism evidence="1 2">
    <name type="scientific">Allacma fusca</name>
    <dbReference type="NCBI Taxonomy" id="39272"/>
    <lineage>
        <taxon>Eukaryota</taxon>
        <taxon>Metazoa</taxon>
        <taxon>Ecdysozoa</taxon>
        <taxon>Arthropoda</taxon>
        <taxon>Hexapoda</taxon>
        <taxon>Collembola</taxon>
        <taxon>Symphypleona</taxon>
        <taxon>Sminthuridae</taxon>
        <taxon>Allacma</taxon>
    </lineage>
</organism>
<protein>
    <submittedName>
        <fullName evidence="1">Uncharacterized protein</fullName>
    </submittedName>
</protein>
<dbReference type="Proteomes" id="UP000708208">
    <property type="component" value="Unassembled WGS sequence"/>
</dbReference>
<sequence length="128" mass="14462">MNENVEMFEESDFEEPSQTEEAMEVLQVKNPEFIIDYENTGKNIETNEDKDKVNEACLRLPTAIAMYDEQQPLFALQFIIGPNNEVNSNQTTVVSDQTKIQYDSRPLLVPPVLMDYELSGTSGHLAGS</sequence>
<accession>A0A8J2KDH4</accession>
<dbReference type="AlphaFoldDB" id="A0A8J2KDH4"/>
<comment type="caution">
    <text evidence="1">The sequence shown here is derived from an EMBL/GenBank/DDBJ whole genome shotgun (WGS) entry which is preliminary data.</text>
</comment>
<name>A0A8J2KDH4_9HEXA</name>
<dbReference type="EMBL" id="CAJVCH010317774">
    <property type="protein sequence ID" value="CAG7786427.1"/>
    <property type="molecule type" value="Genomic_DNA"/>
</dbReference>
<evidence type="ECO:0000313" key="2">
    <source>
        <dbReference type="Proteomes" id="UP000708208"/>
    </source>
</evidence>
<reference evidence="1" key="1">
    <citation type="submission" date="2021-06" db="EMBL/GenBank/DDBJ databases">
        <authorList>
            <person name="Hodson N. C."/>
            <person name="Mongue J. A."/>
            <person name="Jaron S. K."/>
        </authorList>
    </citation>
    <scope>NUCLEOTIDE SEQUENCE</scope>
</reference>